<dbReference type="InterPro" id="IPR021151">
    <property type="entry name" value="GINS_A"/>
</dbReference>
<name>L8HLA2_ACACF</name>
<evidence type="ECO:0000256" key="4">
    <source>
        <dbReference type="ARBA" id="ARBA00023242"/>
    </source>
</evidence>
<keyword evidence="3 5" id="KW-0235">DNA replication</keyword>
<gene>
    <name evidence="7" type="ORF">ACA1_288670</name>
</gene>
<dbReference type="VEuPathDB" id="AmoebaDB:ACA1_288670"/>
<dbReference type="Pfam" id="PF05916">
    <property type="entry name" value="Sld5"/>
    <property type="match status" value="1"/>
</dbReference>
<organism evidence="7 8">
    <name type="scientific">Acanthamoeba castellanii (strain ATCC 30010 / Neff)</name>
    <dbReference type="NCBI Taxonomy" id="1257118"/>
    <lineage>
        <taxon>Eukaryota</taxon>
        <taxon>Amoebozoa</taxon>
        <taxon>Discosea</taxon>
        <taxon>Longamoebia</taxon>
        <taxon>Centramoebida</taxon>
        <taxon>Acanthamoebidae</taxon>
        <taxon>Acanthamoeba</taxon>
    </lineage>
</organism>
<dbReference type="SUPFAM" id="SSF158573">
    <property type="entry name" value="GINS helical bundle-like"/>
    <property type="match status" value="1"/>
</dbReference>
<dbReference type="KEGG" id="acan:ACA1_288670"/>
<dbReference type="AlphaFoldDB" id="L8HLA2"/>
<accession>L8HLA2</accession>
<dbReference type="PANTHER" id="PTHR12914">
    <property type="entry name" value="PARTNER OF SLD5"/>
    <property type="match status" value="1"/>
</dbReference>
<evidence type="ECO:0000256" key="2">
    <source>
        <dbReference type="ARBA" id="ARBA00006677"/>
    </source>
</evidence>
<dbReference type="InterPro" id="IPR005339">
    <property type="entry name" value="GINS_Psf1"/>
</dbReference>
<dbReference type="GO" id="GO:0000811">
    <property type="term" value="C:GINS complex"/>
    <property type="evidence" value="ECO:0007669"/>
    <property type="project" value="UniProtKB-UniRule"/>
</dbReference>
<dbReference type="Gene3D" id="1.20.58.1030">
    <property type="match status" value="1"/>
</dbReference>
<dbReference type="RefSeq" id="XP_004367901.1">
    <property type="nucleotide sequence ID" value="XM_004367844.1"/>
</dbReference>
<comment type="subunit">
    <text evidence="5">Component of the GINS complex.</text>
</comment>
<evidence type="ECO:0000313" key="7">
    <source>
        <dbReference type="EMBL" id="ELR25146.1"/>
    </source>
</evidence>
<sequence>MREDVRKVFEEAVFPIVDNMDSEEPTPLEETQHFALTVHLAAVQRAINCAHVYGATRRRDIENLRWEKGAVLEENLRPNLDESEQQYFHKYCNLVAEYMGGEGLDITGDLSQPPVHYRVDVRANEDIYIMTSQGPVNLKKGSVAYLPREEIEPYVREGKMEIIRHT</sequence>
<dbReference type="PANTHER" id="PTHR12914:SF2">
    <property type="entry name" value="DNA REPLICATION COMPLEX GINS PROTEIN PSF1"/>
    <property type="match status" value="1"/>
</dbReference>
<dbReference type="GO" id="GO:1902983">
    <property type="term" value="P:DNA strand elongation involved in mitotic DNA replication"/>
    <property type="evidence" value="ECO:0007669"/>
    <property type="project" value="TreeGrafter"/>
</dbReference>
<dbReference type="GeneID" id="14926189"/>
<dbReference type="Proteomes" id="UP000011083">
    <property type="component" value="Unassembled WGS sequence"/>
</dbReference>
<dbReference type="STRING" id="1257118.L8HLA2"/>
<comment type="subcellular location">
    <subcellularLocation>
        <location evidence="1 5">Nucleus</location>
    </subcellularLocation>
</comment>
<proteinExistence type="inferred from homology"/>
<evidence type="ECO:0000256" key="1">
    <source>
        <dbReference type="ARBA" id="ARBA00004123"/>
    </source>
</evidence>
<evidence type="ECO:0000256" key="5">
    <source>
        <dbReference type="RuleBase" id="RU368085"/>
    </source>
</evidence>
<keyword evidence="4 5" id="KW-0539">Nucleus</keyword>
<dbReference type="OrthoDB" id="10252587at2759"/>
<comment type="similarity">
    <text evidence="2 5">Belongs to the GINS1/PSF1 family.</text>
</comment>
<evidence type="ECO:0000313" key="8">
    <source>
        <dbReference type="Proteomes" id="UP000011083"/>
    </source>
</evidence>
<evidence type="ECO:0000256" key="3">
    <source>
        <dbReference type="ARBA" id="ARBA00022705"/>
    </source>
</evidence>
<dbReference type="InterPro" id="IPR036224">
    <property type="entry name" value="GINS_bundle-like_dom_sf"/>
</dbReference>
<reference evidence="7 8" key="1">
    <citation type="journal article" date="2013" name="Genome Biol.">
        <title>Genome of Acanthamoeba castellanii highlights extensive lateral gene transfer and early evolution of tyrosine kinase signaling.</title>
        <authorList>
            <person name="Clarke M."/>
            <person name="Lohan A.J."/>
            <person name="Liu B."/>
            <person name="Lagkouvardos I."/>
            <person name="Roy S."/>
            <person name="Zafar N."/>
            <person name="Bertelli C."/>
            <person name="Schilde C."/>
            <person name="Kianianmomeni A."/>
            <person name="Burglin T.R."/>
            <person name="Frech C."/>
            <person name="Turcotte B."/>
            <person name="Kopec K.O."/>
            <person name="Synnott J.M."/>
            <person name="Choo C."/>
            <person name="Paponov I."/>
            <person name="Finkler A."/>
            <person name="Soon Heng Tan C."/>
            <person name="Hutchins A.P."/>
            <person name="Weinmeier T."/>
            <person name="Rattei T."/>
            <person name="Chu J.S."/>
            <person name="Gimenez G."/>
            <person name="Irimia M."/>
            <person name="Rigden D.J."/>
            <person name="Fitzpatrick D.A."/>
            <person name="Lorenzo-Morales J."/>
            <person name="Bateman A."/>
            <person name="Chiu C.H."/>
            <person name="Tang P."/>
            <person name="Hegemann P."/>
            <person name="Fromm H."/>
            <person name="Raoult D."/>
            <person name="Greub G."/>
            <person name="Miranda-Saavedra D."/>
            <person name="Chen N."/>
            <person name="Nash P."/>
            <person name="Ginger M.L."/>
            <person name="Horn M."/>
            <person name="Schaap P."/>
            <person name="Caler L."/>
            <person name="Loftus B."/>
        </authorList>
    </citation>
    <scope>NUCLEOTIDE SEQUENCE [LARGE SCALE GENOMIC DNA]</scope>
    <source>
        <strain evidence="7 8">Neff</strain>
    </source>
</reference>
<protein>
    <recommendedName>
        <fullName evidence="5">DNA replication complex GINS protein PSF1</fullName>
    </recommendedName>
</protein>
<evidence type="ECO:0000259" key="6">
    <source>
        <dbReference type="Pfam" id="PF05916"/>
    </source>
</evidence>
<comment type="function">
    <text evidence="5">Required for correct functioning of the GINS complex, a complex that plays an essential role in the initiation of DNA replication, and progression of DNA replication forks. GINS complex seems to bind preferentially to single-stranded DNA.</text>
</comment>
<feature type="domain" description="GINS subunit" evidence="6">
    <location>
        <begin position="23"/>
        <end position="100"/>
    </location>
</feature>
<dbReference type="EMBL" id="KB007805">
    <property type="protein sequence ID" value="ELR25146.1"/>
    <property type="molecule type" value="Genomic_DNA"/>
</dbReference>
<keyword evidence="8" id="KW-1185">Reference proteome</keyword>